<accession>A0A699JXU2</accession>
<proteinExistence type="predicted"/>
<comment type="caution">
    <text evidence="1">The sequence shown here is derived from an EMBL/GenBank/DDBJ whole genome shotgun (WGS) entry which is preliminary data.</text>
</comment>
<dbReference type="EMBL" id="BKCJ010462280">
    <property type="protein sequence ID" value="GFA65181.1"/>
    <property type="molecule type" value="Genomic_DNA"/>
</dbReference>
<name>A0A699JXU2_TANCI</name>
<evidence type="ECO:0000313" key="1">
    <source>
        <dbReference type="EMBL" id="GFA65181.1"/>
    </source>
</evidence>
<gene>
    <name evidence="1" type="ORF">Tci_637153</name>
</gene>
<feature type="non-terminal residue" evidence="1">
    <location>
        <position position="153"/>
    </location>
</feature>
<dbReference type="AlphaFoldDB" id="A0A699JXU2"/>
<protein>
    <submittedName>
        <fullName evidence="1">Retrovirus-related Pol polyprotein from transposon TNT 1-94</fullName>
    </submittedName>
</protein>
<reference evidence="1" key="1">
    <citation type="journal article" date="2019" name="Sci. Rep.">
        <title>Draft genome of Tanacetum cinerariifolium, the natural source of mosquito coil.</title>
        <authorList>
            <person name="Yamashiro T."/>
            <person name="Shiraishi A."/>
            <person name="Satake H."/>
            <person name="Nakayama K."/>
        </authorList>
    </citation>
    <scope>NUCLEOTIDE SEQUENCE</scope>
</reference>
<organism evidence="1">
    <name type="scientific">Tanacetum cinerariifolium</name>
    <name type="common">Dalmatian daisy</name>
    <name type="synonym">Chrysanthemum cinerariifolium</name>
    <dbReference type="NCBI Taxonomy" id="118510"/>
    <lineage>
        <taxon>Eukaryota</taxon>
        <taxon>Viridiplantae</taxon>
        <taxon>Streptophyta</taxon>
        <taxon>Embryophyta</taxon>
        <taxon>Tracheophyta</taxon>
        <taxon>Spermatophyta</taxon>
        <taxon>Magnoliopsida</taxon>
        <taxon>eudicotyledons</taxon>
        <taxon>Gunneridae</taxon>
        <taxon>Pentapetalae</taxon>
        <taxon>asterids</taxon>
        <taxon>campanulids</taxon>
        <taxon>Asterales</taxon>
        <taxon>Asteraceae</taxon>
        <taxon>Asteroideae</taxon>
        <taxon>Anthemideae</taxon>
        <taxon>Anthemidinae</taxon>
        <taxon>Tanacetum</taxon>
    </lineage>
</organism>
<sequence length="153" mass="16826">SKNKGLVAETFNWDKEEVFDDEDMTQVKVLMALADDELVVVKNHAKNDSKLPNFNTRRIMVPKSQAVNECLGLTKAPTDPESSKESKSKPITPLFPLKVLRGASLSSKVMPLTYQEHSTRERPGLGHNCVILVRGGVLAESSQSSKFSIGVIC</sequence>
<feature type="non-terminal residue" evidence="1">
    <location>
        <position position="1"/>
    </location>
</feature>